<organism evidence="2 3">
    <name type="scientific">Thermoplasma volcanium (strain ATCC 51530 / DSM 4299 / JCM 9571 / NBRC 15438 / GSS1)</name>
    <dbReference type="NCBI Taxonomy" id="273116"/>
    <lineage>
        <taxon>Archaea</taxon>
        <taxon>Methanobacteriati</taxon>
        <taxon>Thermoplasmatota</taxon>
        <taxon>Thermoplasmata</taxon>
        <taxon>Thermoplasmatales</taxon>
        <taxon>Thermoplasmataceae</taxon>
        <taxon>Thermoplasma</taxon>
    </lineage>
</organism>
<dbReference type="AlphaFoldDB" id="Q979H5"/>
<dbReference type="EMBL" id="BA000011">
    <property type="protein sequence ID" value="BAB60328.1"/>
    <property type="molecule type" value="Genomic_DNA"/>
</dbReference>
<reference evidence="2 3" key="1">
    <citation type="journal article" date="1999" name="Proc. Jpn. Acad.">
        <title>Determination of the complete genomic DNA sequence of Thermoplasma volvanium GSS1.</title>
        <authorList>
            <person name="Kawashima T."/>
            <person name="Yamamoto Y."/>
            <person name="Aramaki H."/>
            <person name="Nunoshiba T."/>
            <person name="Kawamoto T."/>
            <person name="Watanabe K."/>
            <person name="Yamazaki M."/>
            <person name="Kanehori K."/>
            <person name="Amano N."/>
            <person name="Ohya Y."/>
            <person name="Makino K."/>
            <person name="Suzuki M."/>
        </authorList>
    </citation>
    <scope>NUCLEOTIDE SEQUENCE [LARGE SCALE GENOMIC DNA]</scope>
    <source>
        <strain evidence="3">ATCC 51530 / DSM 4299 / JCM 9571 / NBRC 15438 / GSS1</strain>
    </source>
</reference>
<accession>Q979H5</accession>
<dbReference type="InterPro" id="IPR003673">
    <property type="entry name" value="CoA-Trfase_fam_III"/>
</dbReference>
<dbReference type="GeneID" id="1441301"/>
<dbReference type="Gene3D" id="3.30.1540.10">
    <property type="entry name" value="formyl-coa transferase, domain 3"/>
    <property type="match status" value="1"/>
</dbReference>
<dbReference type="PhylomeDB" id="Q979H5"/>
<dbReference type="eggNOG" id="arCOG02304">
    <property type="taxonomic scope" value="Archaea"/>
</dbReference>
<dbReference type="Pfam" id="PF02515">
    <property type="entry name" value="CoA_transf_3"/>
    <property type="match status" value="1"/>
</dbReference>
<dbReference type="RefSeq" id="WP_010917419.1">
    <property type="nucleotide sequence ID" value="NC_002689.2"/>
</dbReference>
<reference evidence="2 3" key="2">
    <citation type="journal article" date="2000" name="Proc. Natl. Acad. Sci. U.S.A.">
        <title>Archaeal adaptation to higher temperatures revealed by genomic sequence of Thermoplasma volcanium.</title>
        <authorList>
            <person name="Kawashima T."/>
            <person name="Amano N."/>
            <person name="Koike H."/>
            <person name="Makino S."/>
            <person name="Higuchi S."/>
            <person name="Kawashima-Ohya Y."/>
            <person name="Watanabe K."/>
            <person name="Yamazaki M."/>
            <person name="Kanehori K."/>
            <person name="Kawamoto T."/>
            <person name="Nunoshiba T."/>
            <person name="Yamamoto Y."/>
            <person name="Aramaki H."/>
            <person name="Makino K."/>
            <person name="Suzuki M."/>
        </authorList>
    </citation>
    <scope>NUCLEOTIDE SEQUENCE [LARGE SCALE GENOMIC DNA]</scope>
    <source>
        <strain evidence="3">ATCC 51530 / DSM 4299 / JCM 9571 / NBRC 15438 / GSS1</strain>
    </source>
</reference>
<dbReference type="PANTHER" id="PTHR48207:SF3">
    <property type="entry name" value="SUCCINATE--HYDROXYMETHYLGLUTARATE COA-TRANSFERASE"/>
    <property type="match status" value="1"/>
</dbReference>
<dbReference type="InterPro" id="IPR044855">
    <property type="entry name" value="CoA-Trfase_III_dom3_sf"/>
</dbReference>
<dbReference type="STRING" id="273116.gene:9381987"/>
<keyword evidence="3" id="KW-1185">Reference proteome</keyword>
<sequence length="399" mass="43773">MDKPLSGIKIIDFTRAMSGPFATMILGDLGAEVIKVESPEGDETRSWVPPMMNGQSAYFLSVNRNKKSIVVDLKKSEGRDIALRLIEGSDIVVENFRPGVAEKLGISYEDAKRVNQNVIYCSISGYGSTGPYMGLSGFDLSVMAFSGLMSITGEPNGGPVKFGVPIVDIVTGMFAAISIISALRFRDKTGEGQYIDTAMIDSAVGILTHQATYFFATGKDPVKLGSAHSSIAPYQAFRTKDGYIVITAGSQKIWENLCDAIEMPELKQDPRFMTNELRVKNRYELVPVIEQYLTRLSTSQAYSKLTKYGVPCSPVNTVSEALKSDQVNYRDMVVGVFSDIYGKVKLINSPLKMSRTPGQIFSAPPVLGQHTIDVLKEFGFRSEEISNLIDSKTIIAYQK</sequence>
<dbReference type="GO" id="GO:0008410">
    <property type="term" value="F:CoA-transferase activity"/>
    <property type="evidence" value="ECO:0007669"/>
    <property type="project" value="TreeGrafter"/>
</dbReference>
<proteinExistence type="predicted"/>
<dbReference type="HOGENOM" id="CLU_033975_0_0_2"/>
<evidence type="ECO:0000313" key="2">
    <source>
        <dbReference type="EMBL" id="BAB60328.1"/>
    </source>
</evidence>
<evidence type="ECO:0000256" key="1">
    <source>
        <dbReference type="ARBA" id="ARBA00022679"/>
    </source>
</evidence>
<dbReference type="PANTHER" id="PTHR48207">
    <property type="entry name" value="SUCCINATE--HYDROXYMETHYLGLUTARATE COA-TRANSFERASE"/>
    <property type="match status" value="1"/>
</dbReference>
<keyword evidence="1" id="KW-0808">Transferase</keyword>
<evidence type="ECO:0000313" key="3">
    <source>
        <dbReference type="Proteomes" id="UP000001017"/>
    </source>
</evidence>
<dbReference type="Proteomes" id="UP000001017">
    <property type="component" value="Chromosome"/>
</dbReference>
<dbReference type="SUPFAM" id="SSF89796">
    <property type="entry name" value="CoA-transferase family III (CaiB/BaiF)"/>
    <property type="match status" value="1"/>
</dbReference>
<dbReference type="PaxDb" id="273116-14325424"/>
<dbReference type="Gene3D" id="3.40.50.10540">
    <property type="entry name" value="Crotonobetainyl-coa:carnitine coa-transferase, domain 1"/>
    <property type="match status" value="1"/>
</dbReference>
<dbReference type="KEGG" id="tvo:TVG1215416"/>
<dbReference type="InterPro" id="IPR023606">
    <property type="entry name" value="CoA-Trfase_III_dom_1_sf"/>
</dbReference>
<protein>
    <submittedName>
        <fullName evidence="2">L-carnitine dehydratase</fullName>
    </submittedName>
</protein>
<dbReference type="InterPro" id="IPR050483">
    <property type="entry name" value="CoA-transferase_III_domain"/>
</dbReference>
<dbReference type="OrthoDB" id="28444at2157"/>
<name>Q979H5_THEVO</name>
<gene>
    <name evidence="2" type="ORF">TVG1215416</name>
</gene>